<keyword evidence="2" id="KW-0862">Zinc</keyword>
<dbReference type="EnsemblMetazoa" id="GPAI030690-RA">
    <property type="protein sequence ID" value="GPAI030690-PA"/>
    <property type="gene ID" value="GPAI030690"/>
</dbReference>
<keyword evidence="1 3" id="KW-0863">Zinc-finger</keyword>
<dbReference type="PROSITE" id="PS50089">
    <property type="entry name" value="ZF_RING_2"/>
    <property type="match status" value="1"/>
</dbReference>
<evidence type="ECO:0000256" key="2">
    <source>
        <dbReference type="ARBA" id="ARBA00022833"/>
    </source>
</evidence>
<dbReference type="VEuPathDB" id="VectorBase:GPAI030690"/>
<dbReference type="InterPro" id="IPR001841">
    <property type="entry name" value="Znf_RING"/>
</dbReference>
<dbReference type="SUPFAM" id="SSF57850">
    <property type="entry name" value="RING/U-box"/>
    <property type="match status" value="1"/>
</dbReference>
<proteinExistence type="predicted"/>
<feature type="domain" description="RING-type" evidence="5">
    <location>
        <begin position="19"/>
        <end position="58"/>
    </location>
</feature>
<keyword evidence="1 3" id="KW-0479">Metal-binding</keyword>
<name>A0A1B0A0I9_GLOPL</name>
<keyword evidence="7" id="KW-1185">Reference proteome</keyword>
<reference evidence="6" key="2">
    <citation type="submission" date="2020-05" db="UniProtKB">
        <authorList>
            <consortium name="EnsemblMetazoa"/>
        </authorList>
    </citation>
    <scope>IDENTIFICATION</scope>
    <source>
        <strain evidence="6">IAEA</strain>
    </source>
</reference>
<feature type="compositionally biased region" description="Polar residues" evidence="4">
    <location>
        <begin position="87"/>
        <end position="103"/>
    </location>
</feature>
<evidence type="ECO:0000313" key="7">
    <source>
        <dbReference type="Proteomes" id="UP000092445"/>
    </source>
</evidence>
<accession>A0A1B0A0I9</accession>
<evidence type="ECO:0000256" key="3">
    <source>
        <dbReference type="PROSITE-ProRule" id="PRU00175"/>
    </source>
</evidence>
<reference evidence="7" key="1">
    <citation type="submission" date="2014-03" db="EMBL/GenBank/DDBJ databases">
        <authorList>
            <person name="Aksoy S."/>
            <person name="Warren W."/>
            <person name="Wilson R.K."/>
        </authorList>
    </citation>
    <scope>NUCLEOTIDE SEQUENCE [LARGE SCALE GENOMIC DNA]</scope>
    <source>
        <strain evidence="7">IAEA</strain>
    </source>
</reference>
<organism evidence="6 7">
    <name type="scientific">Glossina pallidipes</name>
    <name type="common">Tsetse fly</name>
    <dbReference type="NCBI Taxonomy" id="7398"/>
    <lineage>
        <taxon>Eukaryota</taxon>
        <taxon>Metazoa</taxon>
        <taxon>Ecdysozoa</taxon>
        <taxon>Arthropoda</taxon>
        <taxon>Hexapoda</taxon>
        <taxon>Insecta</taxon>
        <taxon>Pterygota</taxon>
        <taxon>Neoptera</taxon>
        <taxon>Endopterygota</taxon>
        <taxon>Diptera</taxon>
        <taxon>Brachycera</taxon>
        <taxon>Muscomorpha</taxon>
        <taxon>Hippoboscoidea</taxon>
        <taxon>Glossinidae</taxon>
        <taxon>Glossina</taxon>
    </lineage>
</organism>
<dbReference type="GO" id="GO:0008270">
    <property type="term" value="F:zinc ion binding"/>
    <property type="evidence" value="ECO:0007669"/>
    <property type="project" value="UniProtKB-KW"/>
</dbReference>
<dbReference type="Proteomes" id="UP000092445">
    <property type="component" value="Unassembled WGS sequence"/>
</dbReference>
<dbReference type="InterPro" id="IPR013083">
    <property type="entry name" value="Znf_RING/FYVE/PHD"/>
</dbReference>
<evidence type="ECO:0000256" key="4">
    <source>
        <dbReference type="SAM" id="MobiDB-lite"/>
    </source>
</evidence>
<evidence type="ECO:0000256" key="1">
    <source>
        <dbReference type="ARBA" id="ARBA00022771"/>
    </source>
</evidence>
<dbReference type="AlphaFoldDB" id="A0A1B0A0I9"/>
<sequence length="154" mass="17410">MSLNYIEQSGVILIPSPYCSLCNKLANTNTCHIKTNCEHYFHKNCFNKYIEIKSNCPLYDVALTSNSTESNPNTHTQMITRQKKRNQNANLETEALQSEQTINAGITDDEGSRLNRLVTVAVTAQQTQLFDDLKQQMTTLIQSNLETTSRNFSA</sequence>
<evidence type="ECO:0000259" key="5">
    <source>
        <dbReference type="PROSITE" id="PS50089"/>
    </source>
</evidence>
<feature type="region of interest" description="Disordered" evidence="4">
    <location>
        <begin position="84"/>
        <end position="103"/>
    </location>
</feature>
<protein>
    <submittedName>
        <fullName evidence="6">RING-type domain-containing protein</fullName>
    </submittedName>
</protein>
<evidence type="ECO:0000313" key="6">
    <source>
        <dbReference type="EnsemblMetazoa" id="GPAI030690-PA"/>
    </source>
</evidence>
<dbReference type="Gene3D" id="3.30.40.10">
    <property type="entry name" value="Zinc/RING finger domain, C3HC4 (zinc finger)"/>
    <property type="match status" value="1"/>
</dbReference>